<keyword evidence="2" id="KW-0749">Sporulation</keyword>
<protein>
    <recommendedName>
        <fullName evidence="7">Velvet domain-containing protein</fullName>
    </recommendedName>
</protein>
<dbReference type="EMBL" id="MU003828">
    <property type="protein sequence ID" value="KAF2718220.1"/>
    <property type="molecule type" value="Genomic_DNA"/>
</dbReference>
<evidence type="ECO:0000313" key="8">
    <source>
        <dbReference type="EMBL" id="KAF2718220.1"/>
    </source>
</evidence>
<dbReference type="OrthoDB" id="3056235at2759"/>
<evidence type="ECO:0000313" key="9">
    <source>
        <dbReference type="Proteomes" id="UP000799441"/>
    </source>
</evidence>
<keyword evidence="5" id="KW-0539">Nucleus</keyword>
<feature type="region of interest" description="Disordered" evidence="6">
    <location>
        <begin position="21"/>
        <end position="48"/>
    </location>
</feature>
<evidence type="ECO:0000256" key="2">
    <source>
        <dbReference type="ARBA" id="ARBA00022969"/>
    </source>
</evidence>
<feature type="region of interest" description="Disordered" evidence="6">
    <location>
        <begin position="176"/>
        <end position="248"/>
    </location>
</feature>
<feature type="compositionally biased region" description="Low complexity" evidence="6">
    <location>
        <begin position="228"/>
        <end position="246"/>
    </location>
</feature>
<dbReference type="PANTHER" id="PTHR33572">
    <property type="entry name" value="SPORE DEVELOPMENT REGULATOR VOSA"/>
    <property type="match status" value="1"/>
</dbReference>
<keyword evidence="9" id="KW-1185">Reference proteome</keyword>
<dbReference type="GO" id="GO:0005634">
    <property type="term" value="C:nucleus"/>
    <property type="evidence" value="ECO:0007669"/>
    <property type="project" value="UniProtKB-SubCell"/>
</dbReference>
<feature type="region of interest" description="Disordered" evidence="6">
    <location>
        <begin position="436"/>
        <end position="513"/>
    </location>
</feature>
<name>A0A9P4Q2B1_9PEZI</name>
<evidence type="ECO:0000256" key="5">
    <source>
        <dbReference type="ARBA" id="ARBA00023242"/>
    </source>
</evidence>
<feature type="compositionally biased region" description="Basic residues" evidence="6">
    <location>
        <begin position="504"/>
        <end position="513"/>
    </location>
</feature>
<dbReference type="PROSITE" id="PS51821">
    <property type="entry name" value="VELVET"/>
    <property type="match status" value="1"/>
</dbReference>
<dbReference type="Gene3D" id="2.60.40.3960">
    <property type="entry name" value="Velvet domain"/>
    <property type="match status" value="1"/>
</dbReference>
<dbReference type="GO" id="GO:0030435">
    <property type="term" value="P:sporulation resulting in formation of a cellular spore"/>
    <property type="evidence" value="ECO:0007669"/>
    <property type="project" value="UniProtKB-KW"/>
</dbReference>
<dbReference type="AlphaFoldDB" id="A0A9P4Q2B1"/>
<organism evidence="8 9">
    <name type="scientific">Polychaeton citri CBS 116435</name>
    <dbReference type="NCBI Taxonomy" id="1314669"/>
    <lineage>
        <taxon>Eukaryota</taxon>
        <taxon>Fungi</taxon>
        <taxon>Dikarya</taxon>
        <taxon>Ascomycota</taxon>
        <taxon>Pezizomycotina</taxon>
        <taxon>Dothideomycetes</taxon>
        <taxon>Dothideomycetidae</taxon>
        <taxon>Capnodiales</taxon>
        <taxon>Capnodiaceae</taxon>
        <taxon>Polychaeton</taxon>
    </lineage>
</organism>
<dbReference type="InterPro" id="IPR021740">
    <property type="entry name" value="Velvet"/>
</dbReference>
<evidence type="ECO:0000259" key="7">
    <source>
        <dbReference type="PROSITE" id="PS51821"/>
    </source>
</evidence>
<dbReference type="Proteomes" id="UP000799441">
    <property type="component" value="Unassembled WGS sequence"/>
</dbReference>
<dbReference type="InterPro" id="IPR037525">
    <property type="entry name" value="Velvet_dom"/>
</dbReference>
<gene>
    <name evidence="8" type="ORF">K431DRAFT_287845</name>
</gene>
<feature type="compositionally biased region" description="Acidic residues" evidence="6">
    <location>
        <begin position="457"/>
        <end position="469"/>
    </location>
</feature>
<accession>A0A9P4Q2B1</accession>
<feature type="domain" description="Velvet" evidence="7">
    <location>
        <begin position="257"/>
        <end position="439"/>
    </location>
</feature>
<keyword evidence="4" id="KW-0804">Transcription</keyword>
<feature type="compositionally biased region" description="Polar residues" evidence="6">
    <location>
        <begin position="22"/>
        <end position="44"/>
    </location>
</feature>
<evidence type="ECO:0000256" key="1">
    <source>
        <dbReference type="ARBA" id="ARBA00004123"/>
    </source>
</evidence>
<keyword evidence="3" id="KW-0805">Transcription regulation</keyword>
<proteinExistence type="predicted"/>
<evidence type="ECO:0000256" key="3">
    <source>
        <dbReference type="ARBA" id="ARBA00023015"/>
    </source>
</evidence>
<evidence type="ECO:0000256" key="6">
    <source>
        <dbReference type="SAM" id="MobiDB-lite"/>
    </source>
</evidence>
<dbReference type="InterPro" id="IPR038491">
    <property type="entry name" value="Velvet_dom_sf"/>
</dbReference>
<sequence length="513" mass="55817">MSPDTADIPLQLPCPKHYEIRAQQTPMPDQHPTGSTMPSRTLTQRPALPPIQTISDQGARIREPQQHAFLPKLPRLPAMQGCSPGPTQTPSRKVTVSQLLSNEPPPADVSPLAVNVKEGAYFPSEDCSPFPPQTPMFTFDRSALGGQAGAHRNAPSVSCTLPSRGTEFLRKLSPPVPTQPPYEPSMPIHPSRTGYSSFSPQSSGLLYSPTLQRTTNHPDRLQQSPALSTYSSTRSVQSSQVAPSPVGLGSMMRFSKPPPFNYHLTVRQQPAAARACGFGERDRRVIDPPPILELKITNRETGTPELDVNAMLALNCTLLTPEGQDDTEIEPQHPDMQSMRRLMGTLVASPYTAKDENGVAGTFFVFPDLSCRSPGKFRLHFTMMRIDPTNMSLGAVHSSVATATSDVFCVYTAKDFPGMRPSSALLKSLRHQGLSVGIKKGSEARKGKGRNRRSTGSDDEDEDDDDDGESLAGSEAGDQTVSPSLLRGDSLSPETRKAQSLRPSRPKRKRVHV</sequence>
<reference evidence="8" key="1">
    <citation type="journal article" date="2020" name="Stud. Mycol.">
        <title>101 Dothideomycetes genomes: a test case for predicting lifestyles and emergence of pathogens.</title>
        <authorList>
            <person name="Haridas S."/>
            <person name="Albert R."/>
            <person name="Binder M."/>
            <person name="Bloem J."/>
            <person name="Labutti K."/>
            <person name="Salamov A."/>
            <person name="Andreopoulos B."/>
            <person name="Baker S."/>
            <person name="Barry K."/>
            <person name="Bills G."/>
            <person name="Bluhm B."/>
            <person name="Cannon C."/>
            <person name="Castanera R."/>
            <person name="Culley D."/>
            <person name="Daum C."/>
            <person name="Ezra D."/>
            <person name="Gonzalez J."/>
            <person name="Henrissat B."/>
            <person name="Kuo A."/>
            <person name="Liang C."/>
            <person name="Lipzen A."/>
            <person name="Lutzoni F."/>
            <person name="Magnuson J."/>
            <person name="Mondo S."/>
            <person name="Nolan M."/>
            <person name="Ohm R."/>
            <person name="Pangilinan J."/>
            <person name="Park H.-J."/>
            <person name="Ramirez L."/>
            <person name="Alfaro M."/>
            <person name="Sun H."/>
            <person name="Tritt A."/>
            <person name="Yoshinaga Y."/>
            <person name="Zwiers L.-H."/>
            <person name="Turgeon B."/>
            <person name="Goodwin S."/>
            <person name="Spatafora J."/>
            <person name="Crous P."/>
            <person name="Grigoriev I."/>
        </authorList>
    </citation>
    <scope>NUCLEOTIDE SEQUENCE</scope>
    <source>
        <strain evidence="8">CBS 116435</strain>
    </source>
</reference>
<evidence type="ECO:0000256" key="4">
    <source>
        <dbReference type="ARBA" id="ARBA00023163"/>
    </source>
</evidence>
<feature type="compositionally biased region" description="Polar residues" evidence="6">
    <location>
        <begin position="193"/>
        <end position="227"/>
    </location>
</feature>
<dbReference type="PANTHER" id="PTHR33572:SF17">
    <property type="entry name" value="SEXUAL DEVELOPMENT REGULATOR VELC"/>
    <property type="match status" value="1"/>
</dbReference>
<comment type="subcellular location">
    <subcellularLocation>
        <location evidence="1">Nucleus</location>
    </subcellularLocation>
</comment>
<dbReference type="Pfam" id="PF11754">
    <property type="entry name" value="Velvet"/>
    <property type="match status" value="2"/>
</dbReference>
<comment type="caution">
    <text evidence="8">The sequence shown here is derived from an EMBL/GenBank/DDBJ whole genome shotgun (WGS) entry which is preliminary data.</text>
</comment>